<dbReference type="EMBL" id="JAHWXT010000001">
    <property type="protein sequence ID" value="MCF0263287.1"/>
    <property type="molecule type" value="Genomic_DNA"/>
</dbReference>
<proteinExistence type="predicted"/>
<keyword evidence="1" id="KW-0732">Signal</keyword>
<dbReference type="RefSeq" id="WP_316249836.1">
    <property type="nucleotide sequence ID" value="NZ_DAIOIM010000022.1"/>
</dbReference>
<name>A0A8X8GGI2_ACIGI</name>
<evidence type="ECO:0000313" key="2">
    <source>
        <dbReference type="EMBL" id="MCF0263287.1"/>
    </source>
</evidence>
<gene>
    <name evidence="2" type="ORF">KW868_02190</name>
</gene>
<comment type="caution">
    <text evidence="2">The sequence shown here is derived from an EMBL/GenBank/DDBJ whole genome shotgun (WGS) entry which is preliminary data.</text>
</comment>
<protein>
    <submittedName>
        <fullName evidence="2">Uncharacterized protein</fullName>
    </submittedName>
</protein>
<evidence type="ECO:0000313" key="3">
    <source>
        <dbReference type="Proteomes" id="UP000887320"/>
    </source>
</evidence>
<sequence length="255" mass="29572">MLNLMKIIFKAISLQFILISAVYANICDDTQVVAQILKQAKIVKLEQSLIDCKLDPVDNSNMIMAYAQWIPVKGHPEEGNYALDLFKFNPKNLKVIYHYAVAERMVSDAISLNSIELDTANYKVTDSNRALGLRLNYSGHSQPFPFSMQLLNLYDLKNKQQILDSLIVTRNRAEIDMHCNADIEERASTLVMRSTQTKKYTDILVNSKIKRYQTQVINEDCQEVNHHSSQQRFVLKFDGKKYQFPKSFKDEYQYR</sequence>
<feature type="chain" id="PRO_5036463535" evidence="1">
    <location>
        <begin position="25"/>
        <end position="255"/>
    </location>
</feature>
<reference evidence="2" key="1">
    <citation type="submission" date="2021-07" db="EMBL/GenBank/DDBJ databases">
        <authorList>
            <person name="Fernandez M."/>
            <person name="Pereira P."/>
            <person name="Torres Tejerizo G.A."/>
            <person name="Gonzalez P."/>
            <person name="Agostini E."/>
        </authorList>
    </citation>
    <scope>NUCLEOTIDE SEQUENCE</scope>
    <source>
        <strain evidence="2">SFC 500-1A</strain>
    </source>
</reference>
<accession>A0A8X8GGI2</accession>
<dbReference type="Proteomes" id="UP000887320">
    <property type="component" value="Unassembled WGS sequence"/>
</dbReference>
<organism evidence="2 3">
    <name type="scientific">Acinetobacter guillouiae</name>
    <name type="common">Acinetobacter genomosp. 11</name>
    <dbReference type="NCBI Taxonomy" id="106649"/>
    <lineage>
        <taxon>Bacteria</taxon>
        <taxon>Pseudomonadati</taxon>
        <taxon>Pseudomonadota</taxon>
        <taxon>Gammaproteobacteria</taxon>
        <taxon>Moraxellales</taxon>
        <taxon>Moraxellaceae</taxon>
        <taxon>Acinetobacter</taxon>
    </lineage>
</organism>
<feature type="signal peptide" evidence="1">
    <location>
        <begin position="1"/>
        <end position="24"/>
    </location>
</feature>
<evidence type="ECO:0000256" key="1">
    <source>
        <dbReference type="SAM" id="SignalP"/>
    </source>
</evidence>
<dbReference type="AlphaFoldDB" id="A0A8X8GGI2"/>